<feature type="transmembrane region" description="Helical" evidence="8">
    <location>
        <begin position="211"/>
        <end position="233"/>
    </location>
</feature>
<evidence type="ECO:0000256" key="4">
    <source>
        <dbReference type="ARBA" id="ARBA00022989"/>
    </source>
</evidence>
<dbReference type="FunFam" id="1.20.1250.20:FF:000057">
    <property type="entry name" value="MFS general substrate transporter"/>
    <property type="match status" value="1"/>
</dbReference>
<feature type="transmembrane region" description="Helical" evidence="8">
    <location>
        <begin position="90"/>
        <end position="110"/>
    </location>
</feature>
<accession>A0A8H5Z2P3</accession>
<feature type="transmembrane region" description="Helical" evidence="8">
    <location>
        <begin position="283"/>
        <end position="303"/>
    </location>
</feature>
<evidence type="ECO:0000259" key="9">
    <source>
        <dbReference type="PROSITE" id="PS50850"/>
    </source>
</evidence>
<evidence type="ECO:0000256" key="2">
    <source>
        <dbReference type="ARBA" id="ARBA00022448"/>
    </source>
</evidence>
<organism evidence="10 11">
    <name type="scientific">Fusarium mundagurra</name>
    <dbReference type="NCBI Taxonomy" id="1567541"/>
    <lineage>
        <taxon>Eukaryota</taxon>
        <taxon>Fungi</taxon>
        <taxon>Dikarya</taxon>
        <taxon>Ascomycota</taxon>
        <taxon>Pezizomycotina</taxon>
        <taxon>Sordariomycetes</taxon>
        <taxon>Hypocreomycetidae</taxon>
        <taxon>Hypocreales</taxon>
        <taxon>Nectriaceae</taxon>
        <taxon>Fusarium</taxon>
        <taxon>Fusarium fujikuroi species complex</taxon>
    </lineage>
</organism>
<keyword evidence="4 8" id="KW-1133">Transmembrane helix</keyword>
<dbReference type="GO" id="GO:0016020">
    <property type="term" value="C:membrane"/>
    <property type="evidence" value="ECO:0007669"/>
    <property type="project" value="UniProtKB-SubCell"/>
</dbReference>
<dbReference type="GO" id="GO:0022857">
    <property type="term" value="F:transmembrane transporter activity"/>
    <property type="evidence" value="ECO:0007669"/>
    <property type="project" value="InterPro"/>
</dbReference>
<keyword evidence="11" id="KW-1185">Reference proteome</keyword>
<dbReference type="Pfam" id="PF07690">
    <property type="entry name" value="MFS_1"/>
    <property type="match status" value="1"/>
</dbReference>
<evidence type="ECO:0000256" key="6">
    <source>
        <dbReference type="ARBA" id="ARBA00023180"/>
    </source>
</evidence>
<feature type="transmembrane region" description="Helical" evidence="8">
    <location>
        <begin position="315"/>
        <end position="337"/>
    </location>
</feature>
<evidence type="ECO:0000313" key="11">
    <source>
        <dbReference type="Proteomes" id="UP000544331"/>
    </source>
</evidence>
<sequence>MDTGKASVQMDEGDTPAGREQNLESWDFNAQTEEWRKDFDKKLLRKVDMRLMPTLVVMYLLNFLDRSNLAQARQGSLEEDLGMSGTDFNLATSIFFVGYLLMQLPSNLILTKLRPSLYLGTSCCLWGVVSTCNAASDSFTHLIVIRFFLGFVEAPFFPGAVFLMSSWYTRAELTRRIAWLYSGNALANMFGGVLGAAILGDLEGAHGIAGWRWLFIIEGVAAIGFSFIAAVALPNYPHTTKWLTQEERAFAAWRLAQDINEVDAYGEKTIWDGVKMAVRDYRLYLFVLLQHVSLISQTFQYFFPTIVGTLGYGKITTLWLTAPAWFATFLVSVCVTLSSAKTNDRSLHIICLMLVAAIGNAIAAGTTVVGARFFAMFLMPMGSVASYQIIVSWVANSFPRPLVKRSAVIAICNMIGNTASIYGSYMYPSKDGPQYTPGGSANAAICVIVALLALLLRYVHKWENKKLDKAEAEANVVATEDGKVDMAAATGTQRSGFSCGEGLQRYNVSLLSVPLGRVKGDAAAFDILARQTCAAAARATEHQIAALVDDVAKGEALVGMGWD</sequence>
<keyword evidence="6" id="KW-0325">Glycoprotein</keyword>
<dbReference type="Gene3D" id="1.20.1250.20">
    <property type="entry name" value="MFS general substrate transporter like domains"/>
    <property type="match status" value="2"/>
</dbReference>
<evidence type="ECO:0000313" key="10">
    <source>
        <dbReference type="EMBL" id="KAF5723129.1"/>
    </source>
</evidence>
<proteinExistence type="predicted"/>
<feature type="transmembrane region" description="Helical" evidence="8">
    <location>
        <begin position="142"/>
        <end position="165"/>
    </location>
</feature>
<dbReference type="SUPFAM" id="SSF103473">
    <property type="entry name" value="MFS general substrate transporter"/>
    <property type="match status" value="1"/>
</dbReference>
<gene>
    <name evidence="10" type="ORF">FMUND_2171</name>
</gene>
<dbReference type="PROSITE" id="PS50850">
    <property type="entry name" value="MFS"/>
    <property type="match status" value="1"/>
</dbReference>
<dbReference type="AlphaFoldDB" id="A0A8H5Z2P3"/>
<keyword evidence="2" id="KW-0813">Transport</keyword>
<comment type="subcellular location">
    <subcellularLocation>
        <location evidence="1">Membrane</location>
        <topology evidence="1">Multi-pass membrane protein</topology>
    </subcellularLocation>
</comment>
<feature type="transmembrane region" description="Helical" evidence="8">
    <location>
        <begin position="407"/>
        <end position="427"/>
    </location>
</feature>
<dbReference type="PANTHER" id="PTHR43791">
    <property type="entry name" value="PERMEASE-RELATED"/>
    <property type="match status" value="1"/>
</dbReference>
<evidence type="ECO:0000256" key="3">
    <source>
        <dbReference type="ARBA" id="ARBA00022692"/>
    </source>
</evidence>
<dbReference type="InterPro" id="IPR036259">
    <property type="entry name" value="MFS_trans_sf"/>
</dbReference>
<name>A0A8H5Z2P3_9HYPO</name>
<dbReference type="Proteomes" id="UP000544331">
    <property type="component" value="Unassembled WGS sequence"/>
</dbReference>
<evidence type="ECO:0000256" key="7">
    <source>
        <dbReference type="SAM" id="MobiDB-lite"/>
    </source>
</evidence>
<comment type="caution">
    <text evidence="10">The sequence shown here is derived from an EMBL/GenBank/DDBJ whole genome shotgun (WGS) entry which is preliminary data.</text>
</comment>
<dbReference type="InterPro" id="IPR011701">
    <property type="entry name" value="MFS"/>
</dbReference>
<reference evidence="10 11" key="1">
    <citation type="submission" date="2020-05" db="EMBL/GenBank/DDBJ databases">
        <title>Identification and distribution of gene clusters putatively required for synthesis of sphingolipid metabolism inhibitors in phylogenetically diverse species of the filamentous fungus Fusarium.</title>
        <authorList>
            <person name="Kim H.-S."/>
            <person name="Busman M."/>
            <person name="Brown D.W."/>
            <person name="Divon H."/>
            <person name="Uhlig S."/>
            <person name="Proctor R.H."/>
        </authorList>
    </citation>
    <scope>NUCLEOTIDE SEQUENCE [LARGE SCALE GENOMIC DNA]</scope>
    <source>
        <strain evidence="10 11">NRRL 66235</strain>
    </source>
</reference>
<dbReference type="InterPro" id="IPR020846">
    <property type="entry name" value="MFS_dom"/>
</dbReference>
<keyword evidence="3 8" id="KW-0812">Transmembrane</keyword>
<evidence type="ECO:0000256" key="8">
    <source>
        <dbReference type="SAM" id="Phobius"/>
    </source>
</evidence>
<protein>
    <recommendedName>
        <fullName evidence="9">Major facilitator superfamily (MFS) profile domain-containing protein</fullName>
    </recommendedName>
</protein>
<feature type="transmembrane region" description="Helical" evidence="8">
    <location>
        <begin position="439"/>
        <end position="459"/>
    </location>
</feature>
<feature type="transmembrane region" description="Helical" evidence="8">
    <location>
        <begin position="349"/>
        <end position="368"/>
    </location>
</feature>
<feature type="transmembrane region" description="Helical" evidence="8">
    <location>
        <begin position="374"/>
        <end position="395"/>
    </location>
</feature>
<evidence type="ECO:0000256" key="1">
    <source>
        <dbReference type="ARBA" id="ARBA00004141"/>
    </source>
</evidence>
<dbReference type="FunFam" id="1.20.1250.20:FF:000013">
    <property type="entry name" value="MFS general substrate transporter"/>
    <property type="match status" value="1"/>
</dbReference>
<feature type="domain" description="Major facilitator superfamily (MFS) profile" evidence="9">
    <location>
        <begin position="51"/>
        <end position="465"/>
    </location>
</feature>
<keyword evidence="5 8" id="KW-0472">Membrane</keyword>
<evidence type="ECO:0000256" key="5">
    <source>
        <dbReference type="ARBA" id="ARBA00023136"/>
    </source>
</evidence>
<feature type="transmembrane region" description="Helical" evidence="8">
    <location>
        <begin position="177"/>
        <end position="199"/>
    </location>
</feature>
<dbReference type="OrthoDB" id="2985014at2759"/>
<feature type="region of interest" description="Disordered" evidence="7">
    <location>
        <begin position="1"/>
        <end position="23"/>
    </location>
</feature>
<dbReference type="PANTHER" id="PTHR43791:SF20">
    <property type="entry name" value="TRANSPORTER, PUTATIVE (AFU_ORTHOLOGUE AFUA_3G14670)-RELATED"/>
    <property type="match status" value="1"/>
</dbReference>
<dbReference type="EMBL" id="JAAOAN010000076">
    <property type="protein sequence ID" value="KAF5723129.1"/>
    <property type="molecule type" value="Genomic_DNA"/>
</dbReference>